<dbReference type="EMBL" id="HBIH01003841">
    <property type="protein sequence ID" value="CAE0321071.1"/>
    <property type="molecule type" value="Transcribed_RNA"/>
</dbReference>
<proteinExistence type="predicted"/>
<evidence type="ECO:0000313" key="2">
    <source>
        <dbReference type="EMBL" id="CAE0321072.1"/>
    </source>
</evidence>
<accession>A0A7S3IG22</accession>
<name>A0A7S3IG22_9SPIT</name>
<gene>
    <name evidence="1" type="ORF">SINC0208_LOCUS1652</name>
    <name evidence="2" type="ORF">SINC0208_LOCUS1653</name>
</gene>
<protein>
    <submittedName>
        <fullName evidence="1">Uncharacterized protein</fullName>
    </submittedName>
</protein>
<reference evidence="1" key="1">
    <citation type="submission" date="2021-01" db="EMBL/GenBank/DDBJ databases">
        <authorList>
            <person name="Corre E."/>
            <person name="Pelletier E."/>
            <person name="Niang G."/>
            <person name="Scheremetjew M."/>
            <person name="Finn R."/>
            <person name="Kale V."/>
            <person name="Holt S."/>
            <person name="Cochrane G."/>
            <person name="Meng A."/>
            <person name="Brown T."/>
            <person name="Cohen L."/>
        </authorList>
    </citation>
    <scope>NUCLEOTIDE SEQUENCE</scope>
    <source>
        <strain evidence="1">S3</strain>
    </source>
</reference>
<dbReference type="EMBL" id="HBIH01003842">
    <property type="protein sequence ID" value="CAE0321072.1"/>
    <property type="molecule type" value="Transcribed_RNA"/>
</dbReference>
<evidence type="ECO:0000313" key="1">
    <source>
        <dbReference type="EMBL" id="CAE0321071.1"/>
    </source>
</evidence>
<sequence>MLKGVVQLLGSMLRNLQHRNGVGDDLRSPLLPDLGFLEELDRVDDGVDQLERCLRACHVAGDRVVLVLLLHNRLLQHVVAELVFGYASEVAAVAGDEFLDERGLEIDGRFLNALLNDLGGELALAELGDMILNLIIDTLGLVEGQSHDFGHDEVAELGLDVVEGSL</sequence>
<dbReference type="AlphaFoldDB" id="A0A7S3IG22"/>
<organism evidence="1">
    <name type="scientific">Strombidium inclinatum</name>
    <dbReference type="NCBI Taxonomy" id="197538"/>
    <lineage>
        <taxon>Eukaryota</taxon>
        <taxon>Sar</taxon>
        <taxon>Alveolata</taxon>
        <taxon>Ciliophora</taxon>
        <taxon>Intramacronucleata</taxon>
        <taxon>Spirotrichea</taxon>
        <taxon>Oligotrichia</taxon>
        <taxon>Strombidiidae</taxon>
        <taxon>Strombidium</taxon>
    </lineage>
</organism>